<name>A0A366XNS5_9BACI</name>
<accession>A0A366XNS5</accession>
<keyword evidence="3" id="KW-1185">Reference proteome</keyword>
<dbReference type="AlphaFoldDB" id="A0A366XNS5"/>
<evidence type="ECO:0000256" key="1">
    <source>
        <dbReference type="SAM" id="Phobius"/>
    </source>
</evidence>
<reference evidence="2 3" key="1">
    <citation type="submission" date="2018-07" db="EMBL/GenBank/DDBJ databases">
        <title>Lottiidibacillus patelloidae gen. nov., sp. nov., isolated from the intestinal tract of a marine limpet and the reclassification of B. taeanensis BH030017T, B. algicola KMM 3737T and B. hwajinpoensis SW-72T as genus Lottiidibacillus.</title>
        <authorList>
            <person name="Liu R."/>
            <person name="Huang Z."/>
        </authorList>
    </citation>
    <scope>NUCLEOTIDE SEQUENCE [LARGE SCALE GENOMIC DNA]</scope>
    <source>
        <strain evidence="2 3">BH030017</strain>
    </source>
</reference>
<evidence type="ECO:0000313" key="3">
    <source>
        <dbReference type="Proteomes" id="UP000253314"/>
    </source>
</evidence>
<evidence type="ECO:0000313" key="2">
    <source>
        <dbReference type="EMBL" id="RBW68010.1"/>
    </source>
</evidence>
<feature type="transmembrane region" description="Helical" evidence="1">
    <location>
        <begin position="35"/>
        <end position="54"/>
    </location>
</feature>
<dbReference type="Proteomes" id="UP000253314">
    <property type="component" value="Unassembled WGS sequence"/>
</dbReference>
<sequence>MTGDLIRLLSMFFAPMGGEENSTSQSENDFVDSQMFLSGLLIGILSCVGLFIYIKQRGSRWGNILRFILKIAR</sequence>
<gene>
    <name evidence="2" type="ORF">DS031_18915</name>
</gene>
<proteinExistence type="predicted"/>
<keyword evidence="1" id="KW-0472">Membrane</keyword>
<keyword evidence="1" id="KW-0812">Transmembrane</keyword>
<keyword evidence="1" id="KW-1133">Transmembrane helix</keyword>
<protein>
    <submittedName>
        <fullName evidence="2">Uncharacterized protein</fullName>
    </submittedName>
</protein>
<organism evidence="2 3">
    <name type="scientific">Bacillus taeanensis</name>
    <dbReference type="NCBI Taxonomy" id="273032"/>
    <lineage>
        <taxon>Bacteria</taxon>
        <taxon>Bacillati</taxon>
        <taxon>Bacillota</taxon>
        <taxon>Bacilli</taxon>
        <taxon>Bacillales</taxon>
        <taxon>Bacillaceae</taxon>
        <taxon>Bacillus</taxon>
    </lineage>
</organism>
<dbReference type="RefSeq" id="WP_113807612.1">
    <property type="nucleotide sequence ID" value="NZ_QOCW01000026.1"/>
</dbReference>
<dbReference type="EMBL" id="QOCW01000026">
    <property type="protein sequence ID" value="RBW68010.1"/>
    <property type="molecule type" value="Genomic_DNA"/>
</dbReference>
<comment type="caution">
    <text evidence="2">The sequence shown here is derived from an EMBL/GenBank/DDBJ whole genome shotgun (WGS) entry which is preliminary data.</text>
</comment>